<organism evidence="3 4">
    <name type="scientific">Sutterella megalosphaeroides</name>
    <dbReference type="NCBI Taxonomy" id="2494234"/>
    <lineage>
        <taxon>Bacteria</taxon>
        <taxon>Pseudomonadati</taxon>
        <taxon>Pseudomonadota</taxon>
        <taxon>Betaproteobacteria</taxon>
        <taxon>Burkholderiales</taxon>
        <taxon>Sutterellaceae</taxon>
        <taxon>Sutterella</taxon>
    </lineage>
</organism>
<dbReference type="PANTHER" id="PTHR10458">
    <property type="entry name" value="PEPTIDE DEFORMYLASE"/>
    <property type="match status" value="1"/>
</dbReference>
<feature type="binding site" evidence="2">
    <location>
        <position position="138"/>
    </location>
    <ligand>
        <name>Fe cation</name>
        <dbReference type="ChEBI" id="CHEBI:24875"/>
    </ligand>
</feature>
<dbReference type="RefSeq" id="WP_120175928.1">
    <property type="nucleotide sequence ID" value="NZ_AP018786.1"/>
</dbReference>
<protein>
    <recommendedName>
        <fullName evidence="2">Peptide deformylase</fullName>
        <shortName evidence="2">PDF</shortName>
        <ecNumber evidence="2">3.5.1.88</ecNumber>
    </recommendedName>
    <alternativeName>
        <fullName evidence="2">Polypeptide deformylase</fullName>
    </alternativeName>
</protein>
<dbReference type="NCBIfam" id="TIGR00079">
    <property type="entry name" value="pept_deformyl"/>
    <property type="match status" value="1"/>
</dbReference>
<comment type="catalytic activity">
    <reaction evidence="2">
        <text>N-terminal N-formyl-L-methionyl-[peptide] + H2O = N-terminal L-methionyl-[peptide] + formate</text>
        <dbReference type="Rhea" id="RHEA:24420"/>
        <dbReference type="Rhea" id="RHEA-COMP:10639"/>
        <dbReference type="Rhea" id="RHEA-COMP:10640"/>
        <dbReference type="ChEBI" id="CHEBI:15377"/>
        <dbReference type="ChEBI" id="CHEBI:15740"/>
        <dbReference type="ChEBI" id="CHEBI:49298"/>
        <dbReference type="ChEBI" id="CHEBI:64731"/>
        <dbReference type="EC" id="3.5.1.88"/>
    </reaction>
</comment>
<sequence>MAVLPIVQYPNVALSSRAEPVTEFNEELKQLAADMTETMYAAPGVGLAANQVGVLKRIVVIDVSEDKSDLKVLVNPSVVEHSDTLKDYEEGCLSLKGLYEHVKRPDHVRVRAQDLDGNPVEFEAEGILAVCVQHEIDHLDGVVFIDHLSRLKKDRACQKLRKLRLNDKKKAQEEAEER</sequence>
<dbReference type="OrthoDB" id="9804313at2"/>
<keyword evidence="2" id="KW-0408">Iron</keyword>
<evidence type="ECO:0000256" key="2">
    <source>
        <dbReference type="HAMAP-Rule" id="MF_00163"/>
    </source>
</evidence>
<keyword evidence="2" id="KW-0378">Hydrolase</keyword>
<feature type="active site" evidence="2">
    <location>
        <position position="135"/>
    </location>
</feature>
<evidence type="ECO:0000313" key="4">
    <source>
        <dbReference type="Proteomes" id="UP000271003"/>
    </source>
</evidence>
<dbReference type="SUPFAM" id="SSF56420">
    <property type="entry name" value="Peptide deformylase"/>
    <property type="match status" value="1"/>
</dbReference>
<evidence type="ECO:0000256" key="1">
    <source>
        <dbReference type="ARBA" id="ARBA00010759"/>
    </source>
</evidence>
<dbReference type="GO" id="GO:0046872">
    <property type="term" value="F:metal ion binding"/>
    <property type="evidence" value="ECO:0007669"/>
    <property type="project" value="UniProtKB-KW"/>
</dbReference>
<dbReference type="EMBL" id="AP018786">
    <property type="protein sequence ID" value="BBF22269.1"/>
    <property type="molecule type" value="Genomic_DNA"/>
</dbReference>
<dbReference type="NCBIfam" id="NF001159">
    <property type="entry name" value="PRK00150.1-3"/>
    <property type="match status" value="1"/>
</dbReference>
<name>A0A2Z6I7G9_9BURK</name>
<dbReference type="GO" id="GO:0042586">
    <property type="term" value="F:peptide deformylase activity"/>
    <property type="evidence" value="ECO:0007669"/>
    <property type="project" value="UniProtKB-UniRule"/>
</dbReference>
<comment type="similarity">
    <text evidence="1 2">Belongs to the polypeptide deformylase family.</text>
</comment>
<dbReference type="InterPro" id="IPR036821">
    <property type="entry name" value="Peptide_deformylase_sf"/>
</dbReference>
<dbReference type="HAMAP" id="MF_00163">
    <property type="entry name" value="Pep_deformylase"/>
    <property type="match status" value="1"/>
</dbReference>
<evidence type="ECO:0000313" key="3">
    <source>
        <dbReference type="EMBL" id="BBF22269.1"/>
    </source>
</evidence>
<keyword evidence="2" id="KW-0479">Metal-binding</keyword>
<dbReference type="PIRSF" id="PIRSF004749">
    <property type="entry name" value="Pep_def"/>
    <property type="match status" value="1"/>
</dbReference>
<feature type="binding site" evidence="2">
    <location>
        <position position="134"/>
    </location>
    <ligand>
        <name>Fe cation</name>
        <dbReference type="ChEBI" id="CHEBI:24875"/>
    </ligand>
</feature>
<dbReference type="InterPro" id="IPR023635">
    <property type="entry name" value="Peptide_deformylase"/>
</dbReference>
<dbReference type="AlphaFoldDB" id="A0A2Z6I7G9"/>
<comment type="function">
    <text evidence="2">Removes the formyl group from the N-terminal Met of newly synthesized proteins. Requires at least a dipeptide for an efficient rate of reaction. N-terminal L-methionine is a prerequisite for activity but the enzyme has broad specificity at other positions.</text>
</comment>
<dbReference type="Proteomes" id="UP000271003">
    <property type="component" value="Chromosome"/>
</dbReference>
<gene>
    <name evidence="3" type="primary">def_1</name>
    <name evidence="2" type="synonym">def</name>
    <name evidence="3" type="ORF">SUTMEG_01600</name>
</gene>
<dbReference type="EC" id="3.5.1.88" evidence="2"/>
<dbReference type="KEGG" id="sutt:SUTMEG_01600"/>
<reference evidence="3 4" key="1">
    <citation type="journal article" date="2018" name="Int. J. Syst. Evol. Microbiol.">
        <title>Mesosutterella multiformis gen. nov., sp. nov., a member of the family Sutterellaceae and Sutterella megalosphaeroides sp. nov., isolated from human faeces.</title>
        <authorList>
            <person name="Sakamoto M."/>
            <person name="Ikeyama N."/>
            <person name="Kunihiro T."/>
            <person name="Iino T."/>
            <person name="Yuki M."/>
            <person name="Ohkuma M."/>
        </authorList>
    </citation>
    <scope>NUCLEOTIDE SEQUENCE [LARGE SCALE GENOMIC DNA]</scope>
    <source>
        <strain evidence="3 4">6FBBBH3</strain>
    </source>
</reference>
<comment type="cofactor">
    <cofactor evidence="2">
        <name>Fe(2+)</name>
        <dbReference type="ChEBI" id="CHEBI:29033"/>
    </cofactor>
    <text evidence="2">Binds 1 Fe(2+) ion.</text>
</comment>
<keyword evidence="4" id="KW-1185">Reference proteome</keyword>
<feature type="binding site" evidence="2">
    <location>
        <position position="92"/>
    </location>
    <ligand>
        <name>Fe cation</name>
        <dbReference type="ChEBI" id="CHEBI:24875"/>
    </ligand>
</feature>
<dbReference type="PRINTS" id="PR01576">
    <property type="entry name" value="PDEFORMYLASE"/>
</dbReference>
<dbReference type="CDD" id="cd00487">
    <property type="entry name" value="Pep_deformylase"/>
    <property type="match status" value="1"/>
</dbReference>
<dbReference type="Pfam" id="PF01327">
    <property type="entry name" value="Pep_deformylase"/>
    <property type="match status" value="1"/>
</dbReference>
<accession>A0A2Z6I7G9</accession>
<keyword evidence="2" id="KW-0648">Protein biosynthesis</keyword>
<dbReference type="Gene3D" id="3.90.45.10">
    <property type="entry name" value="Peptide deformylase"/>
    <property type="match status" value="1"/>
</dbReference>
<proteinExistence type="inferred from homology"/>
<dbReference type="PANTHER" id="PTHR10458:SF22">
    <property type="entry name" value="PEPTIDE DEFORMYLASE"/>
    <property type="match status" value="1"/>
</dbReference>
<dbReference type="GO" id="GO:0006412">
    <property type="term" value="P:translation"/>
    <property type="evidence" value="ECO:0007669"/>
    <property type="project" value="UniProtKB-UniRule"/>
</dbReference>